<feature type="chain" id="PRO_5035327800" evidence="1">
    <location>
        <begin position="37"/>
        <end position="541"/>
    </location>
</feature>
<keyword evidence="1" id="KW-0732">Signal</keyword>
<evidence type="ECO:0000313" key="2">
    <source>
        <dbReference type="EMBL" id="GIL67488.1"/>
    </source>
</evidence>
<evidence type="ECO:0000313" key="3">
    <source>
        <dbReference type="Proteomes" id="UP000747399"/>
    </source>
</evidence>
<keyword evidence="3" id="KW-1185">Reference proteome</keyword>
<proteinExistence type="predicted"/>
<reference evidence="2" key="1">
    <citation type="journal article" date="2021" name="Proc. Natl. Acad. Sci. U.S.A.">
        <title>Three genomes in the algal genus Volvox reveal the fate of a haploid sex-determining region after a transition to homothallism.</title>
        <authorList>
            <person name="Yamamoto K."/>
            <person name="Hamaji T."/>
            <person name="Kawai-Toyooka H."/>
            <person name="Matsuzaki R."/>
            <person name="Takahashi F."/>
            <person name="Nishimura Y."/>
            <person name="Kawachi M."/>
            <person name="Noguchi H."/>
            <person name="Minakuchi Y."/>
            <person name="Umen J.G."/>
            <person name="Toyoda A."/>
            <person name="Nozaki H."/>
        </authorList>
    </citation>
    <scope>NUCLEOTIDE SEQUENCE</scope>
    <source>
        <strain evidence="2">NIES-3780</strain>
    </source>
</reference>
<dbReference type="AlphaFoldDB" id="A0A8J4BXU9"/>
<accession>A0A8J4BXU9</accession>
<gene>
    <name evidence="2" type="ORF">Vafri_20885</name>
</gene>
<feature type="signal peptide" evidence="1">
    <location>
        <begin position="1"/>
        <end position="36"/>
    </location>
</feature>
<protein>
    <submittedName>
        <fullName evidence="2">Uncharacterized protein</fullName>
    </submittedName>
</protein>
<organism evidence="2 3">
    <name type="scientific">Volvox africanus</name>
    <dbReference type="NCBI Taxonomy" id="51714"/>
    <lineage>
        <taxon>Eukaryota</taxon>
        <taxon>Viridiplantae</taxon>
        <taxon>Chlorophyta</taxon>
        <taxon>core chlorophytes</taxon>
        <taxon>Chlorophyceae</taxon>
        <taxon>CS clade</taxon>
        <taxon>Chlamydomonadales</taxon>
        <taxon>Volvocaceae</taxon>
        <taxon>Volvox</taxon>
    </lineage>
</organism>
<sequence>MATSRSLAPCHRPATTAATLLLFLALLGTSLRVSRACVDPSTYPYKKIEYRNPAERGRLYILYDINGPDGCLNDFKTARDICAKDKLELAPQDDSKSLAAVRQLVTSRRVTSWLDGKTSEPGLCHLMSQEGFVHEQGCNQPVRFVCRAVAAPASAPPSPPSQLSQACVDPFTYAYKKIEYRNPAERGRLYILYDINGPDGCLNDFKTARDICAKDKLELAPQDDSKSLAAVRQLVTSRRVTSWLDGKTSEPGLCHLMSQEGFVHEQGCNQPVRFVCRAVAAPASAPPSPPSQLSQACVDPFTYAYKKIEYRNPAERGRLYILYDINGPDGCLNDFKTARDICAKDKLELAPQDDSKSLAAVRQLVTSRRVTSWLDGKTSEPGLCHLMSQEGFVHEQGCNQPVRFVCRAVAAPASAPPSPPSQLSQACVDPFTYAYKKIEYRNPAERGRLYILYDINGPDGCLNDFKTAKDICAKHKLELAPQDDSKSLAAVRQLVTSRRVTSWLDGKTSEPGLCHLMSQEGFVHEQGCNQPVRFVCREAAA</sequence>
<dbReference type="Proteomes" id="UP000747399">
    <property type="component" value="Unassembled WGS sequence"/>
</dbReference>
<comment type="caution">
    <text evidence="2">The sequence shown here is derived from an EMBL/GenBank/DDBJ whole genome shotgun (WGS) entry which is preliminary data.</text>
</comment>
<name>A0A8J4BXU9_9CHLO</name>
<dbReference type="EMBL" id="BNCO01000099">
    <property type="protein sequence ID" value="GIL67488.1"/>
    <property type="molecule type" value="Genomic_DNA"/>
</dbReference>
<evidence type="ECO:0000256" key="1">
    <source>
        <dbReference type="SAM" id="SignalP"/>
    </source>
</evidence>